<evidence type="ECO:0000256" key="1">
    <source>
        <dbReference type="SAM" id="SignalP"/>
    </source>
</evidence>
<feature type="signal peptide" evidence="1">
    <location>
        <begin position="1"/>
        <end position="15"/>
    </location>
</feature>
<dbReference type="Pfam" id="PF05096">
    <property type="entry name" value="Glu_cyclase_2"/>
    <property type="match status" value="1"/>
</dbReference>
<accession>E8UAD3</accession>
<keyword evidence="3" id="KW-1185">Reference proteome</keyword>
<protein>
    <submittedName>
        <fullName evidence="2">Glutamine cyclotransferase</fullName>
    </submittedName>
</protein>
<dbReference type="SUPFAM" id="SSF50969">
    <property type="entry name" value="YVTN repeat-like/Quinoprotein amine dehydrogenase"/>
    <property type="match status" value="1"/>
</dbReference>
<organism evidence="2 3">
    <name type="scientific">Deinococcus maricopensis (strain DSM 21211 / LMG 22137 / NRRL B-23946 / LB-34)</name>
    <dbReference type="NCBI Taxonomy" id="709986"/>
    <lineage>
        <taxon>Bacteria</taxon>
        <taxon>Thermotogati</taxon>
        <taxon>Deinococcota</taxon>
        <taxon>Deinococci</taxon>
        <taxon>Deinococcales</taxon>
        <taxon>Deinococcaceae</taxon>
        <taxon>Deinococcus</taxon>
    </lineage>
</organism>
<sequence length="250" mass="27373" precursor="true">MVLLSAALAVFSVSAAPSPSRAPILKPSVVRTYPHDPRAFTEGLVLDGSTLLEGTGLNGQSEVRRVALETGAVLARAAVPREVFGEGVTVLNGRVYQLSWRNGQAFVYDARTLKRMGTLPYEGEGWGLTTDGTRLIQSDGSDQLTFRDPQTFRVLGRVRVTDAGQGVVNLNELEFVNGQVYANVWMTDRIARIDAKTGRVTAWLDLSAVARQHPRVDPDDVLNGIAYDAKTGHLLVTGKRWNRLYELKLP</sequence>
<proteinExistence type="predicted"/>
<dbReference type="InterPro" id="IPR011044">
    <property type="entry name" value="Quino_amine_DH_bsu"/>
</dbReference>
<dbReference type="PANTHER" id="PTHR31270">
    <property type="entry name" value="GLUTAMINYL-PEPTIDE CYCLOTRANSFERASE"/>
    <property type="match status" value="1"/>
</dbReference>
<evidence type="ECO:0000313" key="2">
    <source>
        <dbReference type="EMBL" id="ADV68022.1"/>
    </source>
</evidence>
<dbReference type="AlphaFoldDB" id="E8UAD3"/>
<dbReference type="PANTHER" id="PTHR31270:SF1">
    <property type="entry name" value="GLUTAMINYL-PEPTIDE CYCLOTRANSFERASE"/>
    <property type="match status" value="1"/>
</dbReference>
<dbReference type="STRING" id="709986.Deima_2384"/>
<dbReference type="eggNOG" id="COG3823">
    <property type="taxonomic scope" value="Bacteria"/>
</dbReference>
<evidence type="ECO:0000313" key="3">
    <source>
        <dbReference type="Proteomes" id="UP000008635"/>
    </source>
</evidence>
<dbReference type="InterPro" id="IPR015943">
    <property type="entry name" value="WD40/YVTN_repeat-like_dom_sf"/>
</dbReference>
<reference evidence="2 3" key="1">
    <citation type="journal article" date="2011" name="Stand. Genomic Sci.">
        <title>Complete genome sequence of Deinococcus maricopensis type strain (LB-34).</title>
        <authorList>
            <person name="Pukall R."/>
            <person name="Zeytun A."/>
            <person name="Lucas S."/>
            <person name="Lapidus A."/>
            <person name="Hammon N."/>
            <person name="Deshpande S."/>
            <person name="Nolan M."/>
            <person name="Cheng J.F."/>
            <person name="Pitluck S."/>
            <person name="Liolios K."/>
            <person name="Pagani I."/>
            <person name="Mikhailova N."/>
            <person name="Ivanova N."/>
            <person name="Mavromatis K."/>
            <person name="Pati A."/>
            <person name="Tapia R."/>
            <person name="Han C."/>
            <person name="Goodwin L."/>
            <person name="Chen A."/>
            <person name="Palaniappan K."/>
            <person name="Land M."/>
            <person name="Hauser L."/>
            <person name="Chang Y.J."/>
            <person name="Jeffries C.D."/>
            <person name="Brambilla E.M."/>
            <person name="Rohde M."/>
            <person name="Goker M."/>
            <person name="Detter J.C."/>
            <person name="Woyke T."/>
            <person name="Bristow J."/>
            <person name="Eisen J.A."/>
            <person name="Markowitz V."/>
            <person name="Hugenholtz P."/>
            <person name="Kyrpides N.C."/>
            <person name="Klenk H.P."/>
        </authorList>
    </citation>
    <scope>NUCLEOTIDE SEQUENCE [LARGE SCALE GENOMIC DNA]</scope>
    <source>
        <strain evidence="3">DSM 21211 / LMG 22137 / NRRL B-23946 / LB-34</strain>
    </source>
</reference>
<feature type="chain" id="PRO_5011999941" evidence="1">
    <location>
        <begin position="16"/>
        <end position="250"/>
    </location>
</feature>
<keyword evidence="1" id="KW-0732">Signal</keyword>
<name>E8UAD3_DEIML</name>
<gene>
    <name evidence="2" type="ordered locus">Deima_2384</name>
</gene>
<dbReference type="HOGENOM" id="CLU_060272_2_2_0"/>
<reference evidence="3" key="2">
    <citation type="submission" date="2011-01" db="EMBL/GenBank/DDBJ databases">
        <title>The complete genome of Deinococcus maricopensis DSM 21211.</title>
        <authorList>
            <consortium name="US DOE Joint Genome Institute (JGI-PGF)"/>
            <person name="Lucas S."/>
            <person name="Copeland A."/>
            <person name="Lapidus A."/>
            <person name="Goodwin L."/>
            <person name="Pitluck S."/>
            <person name="Kyrpides N."/>
            <person name="Mavromatis K."/>
            <person name="Pagani I."/>
            <person name="Ivanova N."/>
            <person name="Ovchinnikova G."/>
            <person name="Zeytun A."/>
            <person name="Detter J.C."/>
            <person name="Han C."/>
            <person name="Land M."/>
            <person name="Hauser L."/>
            <person name="Markowitz V."/>
            <person name="Cheng J.-F."/>
            <person name="Hugenholtz P."/>
            <person name="Woyke T."/>
            <person name="Wu D."/>
            <person name="Pukall R."/>
            <person name="Gehrich-Schroeter G."/>
            <person name="Brambilla E."/>
            <person name="Klenk H.-P."/>
            <person name="Eisen J.A."/>
        </authorList>
    </citation>
    <scope>NUCLEOTIDE SEQUENCE [LARGE SCALE GENOMIC DNA]</scope>
    <source>
        <strain evidence="3">DSM 21211 / LMG 22137 / NRRL B-23946 / LB-34</strain>
    </source>
</reference>
<dbReference type="EMBL" id="CP002454">
    <property type="protein sequence ID" value="ADV68022.1"/>
    <property type="molecule type" value="Genomic_DNA"/>
</dbReference>
<dbReference type="InterPro" id="IPR007788">
    <property type="entry name" value="QCT"/>
</dbReference>
<dbReference type="Proteomes" id="UP000008635">
    <property type="component" value="Chromosome"/>
</dbReference>
<dbReference type="GO" id="GO:0016603">
    <property type="term" value="F:glutaminyl-peptide cyclotransferase activity"/>
    <property type="evidence" value="ECO:0007669"/>
    <property type="project" value="InterPro"/>
</dbReference>
<dbReference type="KEGG" id="dmr:Deima_2384"/>
<dbReference type="Gene3D" id="2.130.10.10">
    <property type="entry name" value="YVTN repeat-like/Quinoprotein amine dehydrogenase"/>
    <property type="match status" value="1"/>
</dbReference>
<keyword evidence="2" id="KW-0808">Transferase</keyword>